<evidence type="ECO:0000313" key="3">
    <source>
        <dbReference type="Proteomes" id="UP000029839"/>
    </source>
</evidence>
<feature type="region of interest" description="Disordered" evidence="1">
    <location>
        <begin position="56"/>
        <end position="98"/>
    </location>
</feature>
<name>A0A0A0BTB6_9CELL</name>
<proteinExistence type="predicted"/>
<accession>A0A0A0BTB6</accession>
<gene>
    <name evidence="2" type="ORF">N868_13055</name>
</gene>
<dbReference type="EMBL" id="AXCY01000035">
    <property type="protein sequence ID" value="KGM10932.1"/>
    <property type="molecule type" value="Genomic_DNA"/>
</dbReference>
<evidence type="ECO:0000313" key="2">
    <source>
        <dbReference type="EMBL" id="KGM10932.1"/>
    </source>
</evidence>
<keyword evidence="3" id="KW-1185">Reference proteome</keyword>
<organism evidence="2 3">
    <name type="scientific">Cellulomonas carbonis T26</name>
    <dbReference type="NCBI Taxonomy" id="947969"/>
    <lineage>
        <taxon>Bacteria</taxon>
        <taxon>Bacillati</taxon>
        <taxon>Actinomycetota</taxon>
        <taxon>Actinomycetes</taxon>
        <taxon>Micrococcales</taxon>
        <taxon>Cellulomonadaceae</taxon>
        <taxon>Cellulomonas</taxon>
    </lineage>
</organism>
<dbReference type="AlphaFoldDB" id="A0A0A0BTB6"/>
<protein>
    <submittedName>
        <fullName evidence="2">Uncharacterized protein</fullName>
    </submittedName>
</protein>
<dbReference type="Proteomes" id="UP000029839">
    <property type="component" value="Unassembled WGS sequence"/>
</dbReference>
<feature type="compositionally biased region" description="Basic residues" evidence="1">
    <location>
        <begin position="56"/>
        <end position="66"/>
    </location>
</feature>
<reference evidence="2 3" key="1">
    <citation type="submission" date="2013-08" db="EMBL/GenBank/DDBJ databases">
        <title>Genome sequencing of Cellulomonas carbonis T26.</title>
        <authorList>
            <person name="Chen F."/>
            <person name="Li Y."/>
            <person name="Wang G."/>
        </authorList>
    </citation>
    <scope>NUCLEOTIDE SEQUENCE [LARGE SCALE GENOMIC DNA]</scope>
    <source>
        <strain evidence="2 3">T26</strain>
    </source>
</reference>
<comment type="caution">
    <text evidence="2">The sequence shown here is derived from an EMBL/GenBank/DDBJ whole genome shotgun (WGS) entry which is preliminary data.</text>
</comment>
<evidence type="ECO:0000256" key="1">
    <source>
        <dbReference type="SAM" id="MobiDB-lite"/>
    </source>
</evidence>
<sequence length="142" mass="15172">MPVRWQIGSQSLSCAASLRAPDLGLDYMSLEPGVTTLSFTRDEPGVYVSTYATRCSRGRSRPRPNRRTAQASANLHRRYGDPQGTWPTLGSPGAGDHRARTEIQESFVTDCCKSDTTEAAGCCGGESATVAVDEGCCATQHA</sequence>
<reference evidence="2 3" key="2">
    <citation type="journal article" date="2015" name="Stand. Genomic Sci.">
        <title>Draft genome sequence of Cellulomonas carbonis T26(T) and comparative analysis of six Cellulomonas genomes.</title>
        <authorList>
            <person name="Zhuang W."/>
            <person name="Zhang S."/>
            <person name="Xia X."/>
            <person name="Wang G."/>
        </authorList>
    </citation>
    <scope>NUCLEOTIDE SEQUENCE [LARGE SCALE GENOMIC DNA]</scope>
    <source>
        <strain evidence="2 3">T26</strain>
    </source>
</reference>